<protein>
    <submittedName>
        <fullName evidence="2">GNAT family protein</fullName>
        <ecNumber evidence="2">2.-.-.-</ecNumber>
    </submittedName>
</protein>
<dbReference type="InterPro" id="IPR016181">
    <property type="entry name" value="Acyl_CoA_acyltransferase"/>
</dbReference>
<dbReference type="GO" id="GO:0016740">
    <property type="term" value="F:transferase activity"/>
    <property type="evidence" value="ECO:0007669"/>
    <property type="project" value="UniProtKB-KW"/>
</dbReference>
<dbReference type="InterPro" id="IPR000182">
    <property type="entry name" value="GNAT_dom"/>
</dbReference>
<keyword evidence="3" id="KW-1185">Reference proteome</keyword>
<dbReference type="PANTHER" id="PTHR43610">
    <property type="entry name" value="BLL6696 PROTEIN"/>
    <property type="match status" value="1"/>
</dbReference>
<evidence type="ECO:0000313" key="2">
    <source>
        <dbReference type="EMBL" id="MEX3594768.1"/>
    </source>
</evidence>
<dbReference type="Proteomes" id="UP001558481">
    <property type="component" value="Unassembled WGS sequence"/>
</dbReference>
<comment type="caution">
    <text evidence="2">The sequence shown here is derived from an EMBL/GenBank/DDBJ whole genome shotgun (WGS) entry which is preliminary data.</text>
</comment>
<dbReference type="Pfam" id="PF13302">
    <property type="entry name" value="Acetyltransf_3"/>
    <property type="match status" value="1"/>
</dbReference>
<dbReference type="Gene3D" id="3.40.630.30">
    <property type="match status" value="1"/>
</dbReference>
<feature type="domain" description="N-acetyltransferase" evidence="1">
    <location>
        <begin position="1"/>
        <end position="181"/>
    </location>
</feature>
<evidence type="ECO:0000259" key="1">
    <source>
        <dbReference type="PROSITE" id="PS51186"/>
    </source>
</evidence>
<dbReference type="PANTHER" id="PTHR43610:SF1">
    <property type="entry name" value="N-ACETYLTRANSFERASE DOMAIN-CONTAINING PROTEIN"/>
    <property type="match status" value="1"/>
</dbReference>
<dbReference type="SUPFAM" id="SSF55729">
    <property type="entry name" value="Acyl-CoA N-acyltransferases (Nat)"/>
    <property type="match status" value="1"/>
</dbReference>
<dbReference type="EMBL" id="JAYWLU010000008">
    <property type="protein sequence ID" value="MEX3594768.1"/>
    <property type="molecule type" value="Genomic_DNA"/>
</dbReference>
<evidence type="ECO:0000313" key="3">
    <source>
        <dbReference type="Proteomes" id="UP001558481"/>
    </source>
</evidence>
<keyword evidence="2" id="KW-0808">Transferase</keyword>
<sequence length="198" mass="22356">MDFYAIPELIGDLVQLEPLSVDHAPELAEAIAENDLYTTWVARLPAPENMLEDIETRLNQNAEQQAVPWAIRRISDGRAVGVTTFLHIRPEDRRLEIGSTWIASSAQGTGINAESKLLLLTYAFETLGCIAVEFRTHWHNRRSRAAIAALGAKQDGVLRNHDVWQDGTVRDVVVFSIIDREWPTVRLGLREKVRSFTE</sequence>
<dbReference type="PROSITE" id="PS51186">
    <property type="entry name" value="GNAT"/>
    <property type="match status" value="1"/>
</dbReference>
<accession>A0ABV3V235</accession>
<proteinExistence type="predicted"/>
<dbReference type="RefSeq" id="WP_095796494.1">
    <property type="nucleotide sequence ID" value="NZ_JAYWLU010000008.1"/>
</dbReference>
<dbReference type="EC" id="2.-.-.-" evidence="2"/>
<name>A0ABV3V235_9MICC</name>
<reference evidence="2 3" key="1">
    <citation type="journal article" date="2024" name="Fungal Genet. Biol.">
        <title>The porcine skin microbiome exhibits broad fungal antagonism.</title>
        <authorList>
            <person name="De La Cruz K.F."/>
            <person name="Townsend E.C."/>
            <person name="Alex Cheong J.Z."/>
            <person name="Salamzade R."/>
            <person name="Liu A."/>
            <person name="Sandstrom S."/>
            <person name="Davila E."/>
            <person name="Huang L."/>
            <person name="Xu K.H."/>
            <person name="Wu S.Y."/>
            <person name="Meudt J.J."/>
            <person name="Shanmuganayagam D."/>
            <person name="Gibson A.L.F."/>
            <person name="Kalan L.R."/>
        </authorList>
    </citation>
    <scope>NUCLEOTIDE SEQUENCE [LARGE SCALE GENOMIC DNA]</scope>
    <source>
        <strain evidence="2 3">LK2625</strain>
    </source>
</reference>
<gene>
    <name evidence="2" type="ORF">VVR66_08590</name>
</gene>
<organism evidence="2 3">
    <name type="scientific">Kocuria carniphila</name>
    <dbReference type="NCBI Taxonomy" id="262208"/>
    <lineage>
        <taxon>Bacteria</taxon>
        <taxon>Bacillati</taxon>
        <taxon>Actinomycetota</taxon>
        <taxon>Actinomycetes</taxon>
        <taxon>Micrococcales</taxon>
        <taxon>Micrococcaceae</taxon>
        <taxon>Kocuria</taxon>
    </lineage>
</organism>